<evidence type="ECO:0000313" key="7">
    <source>
        <dbReference type="EMBL" id="RBP58329.1"/>
    </source>
</evidence>
<evidence type="ECO:0000256" key="4">
    <source>
        <dbReference type="ARBA" id="ARBA00022729"/>
    </source>
</evidence>
<dbReference type="Proteomes" id="UP000253046">
    <property type="component" value="Unassembled WGS sequence"/>
</dbReference>
<evidence type="ECO:0000256" key="5">
    <source>
        <dbReference type="SAM" id="SignalP"/>
    </source>
</evidence>
<gene>
    <name evidence="7" type="ORF">DES54_15113</name>
</gene>
<evidence type="ECO:0000259" key="6">
    <source>
        <dbReference type="Pfam" id="PF00496"/>
    </source>
</evidence>
<organism evidence="7 8">
    <name type="scientific">Brenneria salicis ATCC 15712 = DSM 30166</name>
    <dbReference type="NCBI Taxonomy" id="714314"/>
    <lineage>
        <taxon>Bacteria</taxon>
        <taxon>Pseudomonadati</taxon>
        <taxon>Pseudomonadota</taxon>
        <taxon>Gammaproteobacteria</taxon>
        <taxon>Enterobacterales</taxon>
        <taxon>Pectobacteriaceae</taxon>
        <taxon>Brenneria</taxon>
    </lineage>
</organism>
<proteinExistence type="inferred from homology"/>
<feature type="domain" description="Solute-binding protein family 5" evidence="6">
    <location>
        <begin position="86"/>
        <end position="467"/>
    </location>
</feature>
<name>A0A366HXI4_9GAMM</name>
<dbReference type="CDD" id="cd08504">
    <property type="entry name" value="PBP2_OppA"/>
    <property type="match status" value="1"/>
</dbReference>
<dbReference type="GO" id="GO:0030288">
    <property type="term" value="C:outer membrane-bounded periplasmic space"/>
    <property type="evidence" value="ECO:0007669"/>
    <property type="project" value="TreeGrafter"/>
</dbReference>
<sequence>MSAVIRKPFRTSLLLSLLAMCAVAPVKSVFAATVPAGVTLAEKQELVRGNGSEPASLDPHKVESDVEGHIINDFFDNLVRINDDGTVQPRLAERWHNQDNTVWTFHLRRDAKWSDGTPITADDVVYSWRRLSDPKTLSPYSSYVAGMHVKNAADILAGRKTPDTLGVKALDSHTLQVTLDRPISYFLAMTAFYVLAPLPKAVIEKYPADWTPVGNFVGSGPYTLSEWVVNERIVGKRNRPYWDDARTVIDKVTYLPISSPTAELNRYKAGEIDMTNTLSPIQFSALQKELPQEVKISPISGTYFYQFNTQKPPFNDARVRRALDLSLDKTVIAEKVLGMGQKPAYTLLPQNTGGYTRQEPEWATWTQAQRNAEAKKLMEQAGFNAKNPLRFSLLYNTSEAHLRVAIAASSMWKKNLGVDVTLQNQEWKTMLDTVRSGDYAMVRYSWIGDYNEPSTFLDILQTHNSNNNSKFSNADYDALLQQALTENSRQAKQAIYQQALTILNQQTPLLPLYYYVQSQMVKPYIGGFSTTLRGEYYTQDMYVIKH</sequence>
<evidence type="ECO:0000256" key="3">
    <source>
        <dbReference type="ARBA" id="ARBA00022448"/>
    </source>
</evidence>
<keyword evidence="4 5" id="KW-0732">Signal</keyword>
<dbReference type="PROSITE" id="PS01040">
    <property type="entry name" value="SBP_BACTERIAL_5"/>
    <property type="match status" value="1"/>
</dbReference>
<comment type="caution">
    <text evidence="7">The sequence shown here is derived from an EMBL/GenBank/DDBJ whole genome shotgun (WGS) entry which is preliminary data.</text>
</comment>
<dbReference type="EMBL" id="QNRY01000051">
    <property type="protein sequence ID" value="RBP58329.1"/>
    <property type="molecule type" value="Genomic_DNA"/>
</dbReference>
<dbReference type="AlphaFoldDB" id="A0A366HXI4"/>
<dbReference type="Gene3D" id="3.40.190.10">
    <property type="entry name" value="Periplasmic binding protein-like II"/>
    <property type="match status" value="1"/>
</dbReference>
<dbReference type="InterPro" id="IPR000914">
    <property type="entry name" value="SBP_5_dom"/>
</dbReference>
<dbReference type="SUPFAM" id="SSF53850">
    <property type="entry name" value="Periplasmic binding protein-like II"/>
    <property type="match status" value="1"/>
</dbReference>
<protein>
    <submittedName>
        <fullName evidence="7">Oligopeptide transport system substrate-binding protein</fullName>
    </submittedName>
</protein>
<dbReference type="OrthoDB" id="9801912at2"/>
<dbReference type="Gene3D" id="3.90.76.10">
    <property type="entry name" value="Dipeptide-binding Protein, Domain 1"/>
    <property type="match status" value="1"/>
</dbReference>
<dbReference type="GO" id="GO:0043190">
    <property type="term" value="C:ATP-binding cassette (ABC) transporter complex"/>
    <property type="evidence" value="ECO:0007669"/>
    <property type="project" value="InterPro"/>
</dbReference>
<keyword evidence="8" id="KW-1185">Reference proteome</keyword>
<dbReference type="InterPro" id="IPR023765">
    <property type="entry name" value="SBP_5_CS"/>
</dbReference>
<dbReference type="PANTHER" id="PTHR30290:SF10">
    <property type="entry name" value="PERIPLASMIC OLIGOPEPTIDE-BINDING PROTEIN-RELATED"/>
    <property type="match status" value="1"/>
</dbReference>
<comment type="similarity">
    <text evidence="2">Belongs to the bacterial solute-binding protein 5 family.</text>
</comment>
<dbReference type="GO" id="GO:1904680">
    <property type="term" value="F:peptide transmembrane transporter activity"/>
    <property type="evidence" value="ECO:0007669"/>
    <property type="project" value="TreeGrafter"/>
</dbReference>
<accession>A0A366HXI4</accession>
<evidence type="ECO:0000256" key="1">
    <source>
        <dbReference type="ARBA" id="ARBA00004196"/>
    </source>
</evidence>
<dbReference type="InterPro" id="IPR039424">
    <property type="entry name" value="SBP_5"/>
</dbReference>
<dbReference type="RefSeq" id="WP_113869081.1">
    <property type="nucleotide sequence ID" value="NZ_AGJP01000001.1"/>
</dbReference>
<dbReference type="Gene3D" id="3.10.105.10">
    <property type="entry name" value="Dipeptide-binding Protein, Domain 3"/>
    <property type="match status" value="1"/>
</dbReference>
<dbReference type="FunFam" id="3.10.105.10:FF:000001">
    <property type="entry name" value="Oligopeptide ABC transporter, oligopeptide-binding protein"/>
    <property type="match status" value="1"/>
</dbReference>
<dbReference type="PIRSF" id="PIRSF002741">
    <property type="entry name" value="MppA"/>
    <property type="match status" value="1"/>
</dbReference>
<dbReference type="Pfam" id="PF00496">
    <property type="entry name" value="SBP_bac_5"/>
    <property type="match status" value="1"/>
</dbReference>
<keyword evidence="3" id="KW-0813">Transport</keyword>
<evidence type="ECO:0000256" key="2">
    <source>
        <dbReference type="ARBA" id="ARBA00005695"/>
    </source>
</evidence>
<feature type="chain" id="PRO_5017024793" evidence="5">
    <location>
        <begin position="32"/>
        <end position="546"/>
    </location>
</feature>
<evidence type="ECO:0000313" key="8">
    <source>
        <dbReference type="Proteomes" id="UP000253046"/>
    </source>
</evidence>
<comment type="subcellular location">
    <subcellularLocation>
        <location evidence="1">Cell envelope</location>
    </subcellularLocation>
</comment>
<dbReference type="PANTHER" id="PTHR30290">
    <property type="entry name" value="PERIPLASMIC BINDING COMPONENT OF ABC TRANSPORTER"/>
    <property type="match status" value="1"/>
</dbReference>
<dbReference type="InterPro" id="IPR030678">
    <property type="entry name" value="Peptide/Ni-bd"/>
</dbReference>
<reference evidence="7 8" key="1">
    <citation type="submission" date="2018-06" db="EMBL/GenBank/DDBJ databases">
        <title>Genomic Encyclopedia of Type Strains, Phase IV (KMG-IV): sequencing the most valuable type-strain genomes for metagenomic binning, comparative biology and taxonomic classification.</title>
        <authorList>
            <person name="Goeker M."/>
        </authorList>
    </citation>
    <scope>NUCLEOTIDE SEQUENCE [LARGE SCALE GENOMIC DNA]</scope>
    <source>
        <strain evidence="7 8">DSM 30166</strain>
    </source>
</reference>
<dbReference type="GO" id="GO:0015833">
    <property type="term" value="P:peptide transport"/>
    <property type="evidence" value="ECO:0007669"/>
    <property type="project" value="TreeGrafter"/>
</dbReference>
<feature type="signal peptide" evidence="5">
    <location>
        <begin position="1"/>
        <end position="31"/>
    </location>
</feature>
<dbReference type="FunFam" id="3.90.76.10:FF:000001">
    <property type="entry name" value="Oligopeptide ABC transporter substrate-binding protein"/>
    <property type="match status" value="1"/>
</dbReference>